<protein>
    <submittedName>
        <fullName evidence="1">Uncharacterized protein</fullName>
    </submittedName>
</protein>
<gene>
    <name evidence="1" type="ORF">GJ654_05900</name>
</gene>
<dbReference type="OrthoDB" id="7872442at2"/>
<evidence type="ECO:0000313" key="2">
    <source>
        <dbReference type="Proteomes" id="UP000439113"/>
    </source>
</evidence>
<accession>A0A6N8DLW3</accession>
<evidence type="ECO:0000313" key="1">
    <source>
        <dbReference type="EMBL" id="MTV30525.1"/>
    </source>
</evidence>
<proteinExistence type="predicted"/>
<name>A0A6N8DLW3_RHOAC</name>
<reference evidence="1 2" key="1">
    <citation type="submission" date="2019-11" db="EMBL/GenBank/DDBJ databases">
        <title>Whole-genome sequence of a Rhodoblastus acidophilus DSM 142.</title>
        <authorList>
            <person name="Kyndt J.A."/>
            <person name="Meyer T.E."/>
        </authorList>
    </citation>
    <scope>NUCLEOTIDE SEQUENCE [LARGE SCALE GENOMIC DNA]</scope>
    <source>
        <strain evidence="1 2">DSM 142</strain>
    </source>
</reference>
<dbReference type="AlphaFoldDB" id="A0A6N8DLW3"/>
<comment type="caution">
    <text evidence="1">The sequence shown here is derived from an EMBL/GenBank/DDBJ whole genome shotgun (WGS) entry which is preliminary data.</text>
</comment>
<sequence>MAHAEVHFGRNVFIGGHDVSHQTFNRHRRGEYHRYNKQPRPAGCVWRRNGDGSRTKVCRFKTLR</sequence>
<dbReference type="Proteomes" id="UP000439113">
    <property type="component" value="Unassembled WGS sequence"/>
</dbReference>
<organism evidence="1 2">
    <name type="scientific">Rhodoblastus acidophilus</name>
    <name type="common">Rhodopseudomonas acidophila</name>
    <dbReference type="NCBI Taxonomy" id="1074"/>
    <lineage>
        <taxon>Bacteria</taxon>
        <taxon>Pseudomonadati</taxon>
        <taxon>Pseudomonadota</taxon>
        <taxon>Alphaproteobacteria</taxon>
        <taxon>Hyphomicrobiales</taxon>
        <taxon>Rhodoblastaceae</taxon>
        <taxon>Rhodoblastus</taxon>
    </lineage>
</organism>
<dbReference type="EMBL" id="WNKS01000003">
    <property type="protein sequence ID" value="MTV30525.1"/>
    <property type="molecule type" value="Genomic_DNA"/>
</dbReference>